<keyword evidence="1" id="KW-0812">Transmembrane</keyword>
<protein>
    <submittedName>
        <fullName evidence="2">Uncharacterized protein</fullName>
    </submittedName>
</protein>
<feature type="transmembrane region" description="Helical" evidence="1">
    <location>
        <begin position="105"/>
        <end position="123"/>
    </location>
</feature>
<evidence type="ECO:0000313" key="3">
    <source>
        <dbReference type="Proteomes" id="UP001058098"/>
    </source>
</evidence>
<dbReference type="EMBL" id="CP062229">
    <property type="protein sequence ID" value="UVC17917.1"/>
    <property type="molecule type" value="Genomic_DNA"/>
</dbReference>
<reference evidence="2" key="1">
    <citation type="submission" date="2020-09" db="EMBL/GenBank/DDBJ databases">
        <title>Rhizobia associated with sainfoin plants.</title>
        <authorList>
            <person name="Asharfi S."/>
            <person name="Kuzmanovic N."/>
            <person name="Bunk B."/>
            <person name="Sproeer C."/>
            <person name="Becker M."/>
            <person name="Thuenen T."/>
        </authorList>
    </citation>
    <scope>NUCLEOTIDE SEQUENCE</scope>
    <source>
        <strain evidence="2">OM4</strain>
    </source>
</reference>
<sequence length="198" mass="22400">MDTDHKSSGYEITVRISSLTRLFNSLDPTPFRERDLDREAESFIVEWAQEAPQSAPILIAVELPKSEQDQEAAQMLADAVRYNFTDRSAQATRELHELLRIGRRAMLVGLPILALSLIAGQLIGSSSAAAAPARVIGESLLILGWVANWRPLEIFLYEWWPIVRRRTLYRRLAEAKVEIRWAEGDLASEKENGRMRAA</sequence>
<keyword evidence="1" id="KW-1133">Transmembrane helix</keyword>
<evidence type="ECO:0000313" key="2">
    <source>
        <dbReference type="EMBL" id="UVC17917.1"/>
    </source>
</evidence>
<dbReference type="RefSeq" id="WP_258122800.1">
    <property type="nucleotide sequence ID" value="NZ_CP062229.1"/>
</dbReference>
<gene>
    <name evidence="2" type="ORF">IHQ72_12970</name>
</gene>
<accession>A0ABY5R4M3</accession>
<name>A0ABY5R4M3_9HYPH</name>
<evidence type="ECO:0000256" key="1">
    <source>
        <dbReference type="SAM" id="Phobius"/>
    </source>
</evidence>
<keyword evidence="1" id="KW-0472">Membrane</keyword>
<organism evidence="2 3">
    <name type="scientific">Mesorhizobium onobrychidis</name>
    <dbReference type="NCBI Taxonomy" id="2775404"/>
    <lineage>
        <taxon>Bacteria</taxon>
        <taxon>Pseudomonadati</taxon>
        <taxon>Pseudomonadota</taxon>
        <taxon>Alphaproteobacteria</taxon>
        <taxon>Hyphomicrobiales</taxon>
        <taxon>Phyllobacteriaceae</taxon>
        <taxon>Mesorhizobium</taxon>
    </lineage>
</organism>
<dbReference type="Proteomes" id="UP001058098">
    <property type="component" value="Chromosome"/>
</dbReference>
<keyword evidence="3" id="KW-1185">Reference proteome</keyword>
<proteinExistence type="predicted"/>